<evidence type="ECO:0000313" key="3">
    <source>
        <dbReference type="Proteomes" id="UP001365846"/>
    </source>
</evidence>
<dbReference type="PANTHER" id="PTHR42685:SF22">
    <property type="entry name" value="CONDITIONED MEDIUM FACTOR RECEPTOR 1"/>
    <property type="match status" value="1"/>
</dbReference>
<dbReference type="RefSeq" id="WP_340357248.1">
    <property type="nucleotide sequence ID" value="NZ_JBBKZU010000005.1"/>
</dbReference>
<dbReference type="InterPro" id="IPR050407">
    <property type="entry name" value="Geranylgeranyl_reductase"/>
</dbReference>
<dbReference type="NCBIfam" id="TIGR02032">
    <property type="entry name" value="GG-red-SF"/>
    <property type="match status" value="1"/>
</dbReference>
<dbReference type="Pfam" id="PF01494">
    <property type="entry name" value="FAD_binding_3"/>
    <property type="match status" value="1"/>
</dbReference>
<reference evidence="2 3" key="1">
    <citation type="submission" date="2024-03" db="EMBL/GenBank/DDBJ databases">
        <title>Novel species of the genus Variovorax.</title>
        <authorList>
            <person name="Liu Q."/>
            <person name="Xin Y.-H."/>
        </authorList>
    </citation>
    <scope>NUCLEOTIDE SEQUENCE [LARGE SCALE GENOMIC DNA]</scope>
    <source>
        <strain evidence="2 3">KACC 18899</strain>
    </source>
</reference>
<protein>
    <submittedName>
        <fullName evidence="2">Geranylgeranyl reductase family protein</fullName>
    </submittedName>
</protein>
<feature type="domain" description="FAD-binding" evidence="1">
    <location>
        <begin position="39"/>
        <end position="201"/>
    </location>
</feature>
<dbReference type="Gene3D" id="3.50.50.60">
    <property type="entry name" value="FAD/NAD(P)-binding domain"/>
    <property type="match status" value="1"/>
</dbReference>
<dbReference type="PANTHER" id="PTHR42685">
    <property type="entry name" value="GERANYLGERANYL DIPHOSPHATE REDUCTASE"/>
    <property type="match status" value="1"/>
</dbReference>
<dbReference type="SUPFAM" id="SSF51905">
    <property type="entry name" value="FAD/NAD(P)-binding domain"/>
    <property type="match status" value="1"/>
</dbReference>
<dbReference type="Proteomes" id="UP001365846">
    <property type="component" value="Unassembled WGS sequence"/>
</dbReference>
<dbReference type="InterPro" id="IPR002938">
    <property type="entry name" value="FAD-bd"/>
</dbReference>
<accession>A0ABU8VEG4</accession>
<evidence type="ECO:0000313" key="2">
    <source>
        <dbReference type="EMBL" id="MEJ8811975.1"/>
    </source>
</evidence>
<evidence type="ECO:0000259" key="1">
    <source>
        <dbReference type="Pfam" id="PF01494"/>
    </source>
</evidence>
<dbReference type="EMBL" id="JBBKZU010000005">
    <property type="protein sequence ID" value="MEJ8811975.1"/>
    <property type="molecule type" value="Genomic_DNA"/>
</dbReference>
<keyword evidence="3" id="KW-1185">Reference proteome</keyword>
<dbReference type="InterPro" id="IPR036188">
    <property type="entry name" value="FAD/NAD-bd_sf"/>
</dbReference>
<sequence>MAGPPSLRERRVREAGRNIGDLSLEPAMSNPQMPSLSACDVLVIGAGPAGSACAQMLARAGLDVVLADQHEFPRDKVCGDGLIPDAHRALERLGVQGEVLARARASAQVGCVGPSGGRVEVPARLAVLPRRELDEILRRAALAAGARWLAPAKFEAPLVDADGRVAGARLALPGGISQSVAAHWTVLATGAASGPLTAAGLCTRKAPSGIALRGYVRHEAMAARGNGLEVVWHRALRRGYGWIFPCAAGVFNIGVGVTHDGDVNLRDLFDAFKRIHAPARELLEGGEPLGPFKGAPLRCSLEGARWSRPGLLVAGEAAGSTYQFTGEGIGKALETGMLAAQAIALGHDAGAEAQVGARYEAALDSLKPRFAAYELANRINDHPWLADLLVWRARRSPSLVKRLSGVLEETHDPGRLVTAGGVLRLLLPLS</sequence>
<dbReference type="PRINTS" id="PR00420">
    <property type="entry name" value="RNGMNOXGNASE"/>
</dbReference>
<name>A0ABU8VEG4_9BURK</name>
<comment type="caution">
    <text evidence="2">The sequence shown here is derived from an EMBL/GenBank/DDBJ whole genome shotgun (WGS) entry which is preliminary data.</text>
</comment>
<dbReference type="InterPro" id="IPR011777">
    <property type="entry name" value="Geranylgeranyl_Rdtase_fam"/>
</dbReference>
<gene>
    <name evidence="2" type="ORF">WKW77_12920</name>
</gene>
<proteinExistence type="predicted"/>
<organism evidence="2 3">
    <name type="scientific">Variovorax ureilyticus</name>
    <dbReference type="NCBI Taxonomy" id="1836198"/>
    <lineage>
        <taxon>Bacteria</taxon>
        <taxon>Pseudomonadati</taxon>
        <taxon>Pseudomonadota</taxon>
        <taxon>Betaproteobacteria</taxon>
        <taxon>Burkholderiales</taxon>
        <taxon>Comamonadaceae</taxon>
        <taxon>Variovorax</taxon>
    </lineage>
</organism>